<dbReference type="RefSeq" id="WP_307501854.1">
    <property type="nucleotide sequence ID" value="NZ_BAAACE010000026.1"/>
</dbReference>
<evidence type="ECO:0000313" key="2">
    <source>
        <dbReference type="EMBL" id="MDQ0555165.1"/>
    </source>
</evidence>
<dbReference type="Proteomes" id="UP001232584">
    <property type="component" value="Unassembled WGS sequence"/>
</dbReference>
<name>A0ABU0MW90_9FIRM</name>
<organism evidence="2 3">
    <name type="scientific">Paraclostridium ghonii</name>
    <dbReference type="NCBI Taxonomy" id="29358"/>
    <lineage>
        <taxon>Bacteria</taxon>
        <taxon>Bacillati</taxon>
        <taxon>Bacillota</taxon>
        <taxon>Clostridia</taxon>
        <taxon>Peptostreptococcales</taxon>
        <taxon>Peptostreptococcaceae</taxon>
        <taxon>Paraclostridium</taxon>
    </lineage>
</organism>
<comment type="caution">
    <text evidence="2">The sequence shown here is derived from an EMBL/GenBank/DDBJ whole genome shotgun (WGS) entry which is preliminary data.</text>
</comment>
<feature type="transmembrane region" description="Helical" evidence="1">
    <location>
        <begin position="172"/>
        <end position="188"/>
    </location>
</feature>
<sequence length="382" mass="43989">MNNIKENTSYTSYVYTLIALMPILSLYKFLPILNLGYAMVLLYIIFMIIKNKFKVYINIELLFVMSVLMGINLFIGMIKYSDLSNSLNNTISMLVFTILGIFICIPNNLSKDKLYFTCKVVGIIATSFLIYQYVSYNFLGVTIKGNIQFLEPIENAFKSIEYGRPTSFFYEPAHYAIYIAPIYAISLIKKEYIIALIFLAGLIISTSSTGIVFAMIIPITTFLTQGKHNQIRNIILLTIGFIIFTKLIGRYNETFIEKISLANLQNNIRVFGTYSYFKFLSTKELLLGIGLNRLAEVSAYRAFRAQNYTNTYMFSLISFGFFGGGLWIIYNLKLYLNIPIKYMSLVLIMIIISFSDQILFNRNLLYLLIWLYAVKKKKVVNE</sequence>
<evidence type="ECO:0000313" key="3">
    <source>
        <dbReference type="Proteomes" id="UP001232584"/>
    </source>
</evidence>
<feature type="transmembrane region" description="Helical" evidence="1">
    <location>
        <begin position="90"/>
        <end position="109"/>
    </location>
</feature>
<keyword evidence="1" id="KW-0472">Membrane</keyword>
<feature type="transmembrane region" description="Helical" evidence="1">
    <location>
        <begin position="342"/>
        <end position="373"/>
    </location>
</feature>
<dbReference type="EMBL" id="JAUSWG010000001">
    <property type="protein sequence ID" value="MDQ0555165.1"/>
    <property type="molecule type" value="Genomic_DNA"/>
</dbReference>
<reference evidence="2 3" key="1">
    <citation type="submission" date="2023-07" db="EMBL/GenBank/DDBJ databases">
        <title>Genomic Encyclopedia of Type Strains, Phase IV (KMG-IV): sequencing the most valuable type-strain genomes for metagenomic binning, comparative biology and taxonomic classification.</title>
        <authorList>
            <person name="Goeker M."/>
        </authorList>
    </citation>
    <scope>NUCLEOTIDE SEQUENCE [LARGE SCALE GENOMIC DNA]</scope>
    <source>
        <strain evidence="2 3">DSM 15049</strain>
    </source>
</reference>
<feature type="transmembrane region" description="Helical" evidence="1">
    <location>
        <begin position="311"/>
        <end position="330"/>
    </location>
</feature>
<evidence type="ECO:0000256" key="1">
    <source>
        <dbReference type="SAM" id="Phobius"/>
    </source>
</evidence>
<accession>A0ABU0MW90</accession>
<feature type="transmembrane region" description="Helical" evidence="1">
    <location>
        <begin position="61"/>
        <end position="78"/>
    </location>
</feature>
<evidence type="ECO:0008006" key="4">
    <source>
        <dbReference type="Google" id="ProtNLM"/>
    </source>
</evidence>
<keyword evidence="3" id="KW-1185">Reference proteome</keyword>
<feature type="transmembrane region" description="Helical" evidence="1">
    <location>
        <begin position="231"/>
        <end position="249"/>
    </location>
</feature>
<keyword evidence="1" id="KW-0812">Transmembrane</keyword>
<feature type="transmembrane region" description="Helical" evidence="1">
    <location>
        <begin position="29"/>
        <end position="49"/>
    </location>
</feature>
<keyword evidence="1" id="KW-1133">Transmembrane helix</keyword>
<protein>
    <recommendedName>
        <fullName evidence="4">Polymerase</fullName>
    </recommendedName>
</protein>
<feature type="transmembrane region" description="Helical" evidence="1">
    <location>
        <begin position="116"/>
        <end position="134"/>
    </location>
</feature>
<proteinExistence type="predicted"/>
<feature type="transmembrane region" description="Helical" evidence="1">
    <location>
        <begin position="195"/>
        <end position="219"/>
    </location>
</feature>
<gene>
    <name evidence="2" type="ORF">QOZ92_000275</name>
</gene>